<evidence type="ECO:0000256" key="3">
    <source>
        <dbReference type="ARBA" id="ARBA00023295"/>
    </source>
</evidence>
<keyword evidence="4" id="KW-0472">Membrane</keyword>
<keyword evidence="4" id="KW-0812">Transmembrane</keyword>
<feature type="transmembrane region" description="Helical" evidence="4">
    <location>
        <begin position="13"/>
        <end position="37"/>
    </location>
</feature>
<dbReference type="Proteomes" id="UP000295164">
    <property type="component" value="Unassembled WGS sequence"/>
</dbReference>
<dbReference type="Pfam" id="PF01183">
    <property type="entry name" value="Glyco_hydro_25"/>
    <property type="match status" value="1"/>
</dbReference>
<dbReference type="RefSeq" id="WP_131854577.1">
    <property type="nucleotide sequence ID" value="NZ_SKFH01000084.1"/>
</dbReference>
<dbReference type="SUPFAM" id="SSF51445">
    <property type="entry name" value="(Trans)glycosidases"/>
    <property type="match status" value="1"/>
</dbReference>
<gene>
    <name evidence="5" type="ORF">E0486_18605</name>
</gene>
<keyword evidence="2 5" id="KW-0378">Hydrolase</keyword>
<dbReference type="PANTHER" id="PTHR34135:SF2">
    <property type="entry name" value="LYSOZYME"/>
    <property type="match status" value="1"/>
</dbReference>
<evidence type="ECO:0000313" key="6">
    <source>
        <dbReference type="Proteomes" id="UP000295164"/>
    </source>
</evidence>
<comment type="similarity">
    <text evidence="1">Belongs to the glycosyl hydrolase 25 family.</text>
</comment>
<organism evidence="5 6">
    <name type="scientific">Flaviaesturariibacter aridisoli</name>
    <dbReference type="NCBI Taxonomy" id="2545761"/>
    <lineage>
        <taxon>Bacteria</taxon>
        <taxon>Pseudomonadati</taxon>
        <taxon>Bacteroidota</taxon>
        <taxon>Chitinophagia</taxon>
        <taxon>Chitinophagales</taxon>
        <taxon>Chitinophagaceae</taxon>
        <taxon>Flaviaestuariibacter</taxon>
    </lineage>
</organism>
<dbReference type="PROSITE" id="PS51904">
    <property type="entry name" value="GLYCOSYL_HYDROL_F25_2"/>
    <property type="match status" value="1"/>
</dbReference>
<keyword evidence="4" id="KW-1133">Transmembrane helix</keyword>
<dbReference type="GO" id="GO:0016998">
    <property type="term" value="P:cell wall macromolecule catabolic process"/>
    <property type="evidence" value="ECO:0007669"/>
    <property type="project" value="InterPro"/>
</dbReference>
<evidence type="ECO:0000313" key="5">
    <source>
        <dbReference type="EMBL" id="TCZ63408.1"/>
    </source>
</evidence>
<comment type="caution">
    <text evidence="5">The sequence shown here is derived from an EMBL/GenBank/DDBJ whole genome shotgun (WGS) entry which is preliminary data.</text>
</comment>
<dbReference type="PROSITE" id="PS51257">
    <property type="entry name" value="PROKAR_LIPOPROTEIN"/>
    <property type="match status" value="1"/>
</dbReference>
<protein>
    <submittedName>
        <fullName evidence="5">Glycoside hydrolase family 25 protein</fullName>
    </submittedName>
</protein>
<dbReference type="PANTHER" id="PTHR34135">
    <property type="entry name" value="LYSOZYME"/>
    <property type="match status" value="1"/>
</dbReference>
<accession>A0A4R4DTM5</accession>
<proteinExistence type="inferred from homology"/>
<evidence type="ECO:0000256" key="4">
    <source>
        <dbReference type="SAM" id="Phobius"/>
    </source>
</evidence>
<dbReference type="EMBL" id="SKFH01000084">
    <property type="protein sequence ID" value="TCZ63408.1"/>
    <property type="molecule type" value="Genomic_DNA"/>
</dbReference>
<dbReference type="AlphaFoldDB" id="A0A4R4DTM5"/>
<evidence type="ECO:0000256" key="1">
    <source>
        <dbReference type="ARBA" id="ARBA00010646"/>
    </source>
</evidence>
<keyword evidence="6" id="KW-1185">Reference proteome</keyword>
<reference evidence="5 6" key="1">
    <citation type="submission" date="2019-03" db="EMBL/GenBank/DDBJ databases">
        <authorList>
            <person name="Kim M.K.M."/>
        </authorList>
    </citation>
    <scope>NUCLEOTIDE SEQUENCE [LARGE SCALE GENOMIC DNA]</scope>
    <source>
        <strain evidence="5 6">17J68-15</strain>
    </source>
</reference>
<evidence type="ECO:0000256" key="2">
    <source>
        <dbReference type="ARBA" id="ARBA00022801"/>
    </source>
</evidence>
<dbReference type="Gene3D" id="3.20.20.80">
    <property type="entry name" value="Glycosidases"/>
    <property type="match status" value="1"/>
</dbReference>
<keyword evidence="3" id="KW-0326">Glycosidase</keyword>
<dbReference type="SMART" id="SM00641">
    <property type="entry name" value="Glyco_25"/>
    <property type="match status" value="1"/>
</dbReference>
<dbReference type="GO" id="GO:0016052">
    <property type="term" value="P:carbohydrate catabolic process"/>
    <property type="evidence" value="ECO:0007669"/>
    <property type="project" value="TreeGrafter"/>
</dbReference>
<dbReference type="GO" id="GO:0009253">
    <property type="term" value="P:peptidoglycan catabolic process"/>
    <property type="evidence" value="ECO:0007669"/>
    <property type="project" value="InterPro"/>
</dbReference>
<sequence>MARSRRTKQTRKYVQRFIVLALLLVLACLGWLTWLWWQERDETGMVRYPEFGISMPTQYAIHGIDVSRYQEGIGWSSVSAMDIDGIRIGFAFIKATEGVSSADPQFRRNWKGSKKAGIVRGAYHFFSPGKSGRLQAEHFIRTVPLEQGDLPPVVDIEGAANVKPDLLRRELKAWLDITERYYGVRPILYTYLNFYERYLQGHFDDYPLWVAHYLQPEGPRITRTWAFWQHSEQGHVNGIRARVDFNVFSGDSTAFRALLVP</sequence>
<dbReference type="InterPro" id="IPR017853">
    <property type="entry name" value="GH"/>
</dbReference>
<dbReference type="InterPro" id="IPR002053">
    <property type="entry name" value="Glyco_hydro_25"/>
</dbReference>
<dbReference type="InterPro" id="IPR018077">
    <property type="entry name" value="Glyco_hydro_fam25_subgr"/>
</dbReference>
<name>A0A4R4DTM5_9BACT</name>
<dbReference type="OrthoDB" id="9798192at2"/>
<dbReference type="GO" id="GO:0003796">
    <property type="term" value="F:lysozyme activity"/>
    <property type="evidence" value="ECO:0007669"/>
    <property type="project" value="InterPro"/>
</dbReference>